<name>A0ABV7XT99_9FLAO</name>
<organism evidence="3 4">
    <name type="scientific">Chryseobacterium tructae</name>
    <dbReference type="NCBI Taxonomy" id="1037380"/>
    <lineage>
        <taxon>Bacteria</taxon>
        <taxon>Pseudomonadati</taxon>
        <taxon>Bacteroidota</taxon>
        <taxon>Flavobacteriia</taxon>
        <taxon>Flavobacteriales</taxon>
        <taxon>Weeksellaceae</taxon>
        <taxon>Chryseobacterium group</taxon>
        <taxon>Chryseobacterium</taxon>
    </lineage>
</organism>
<evidence type="ECO:0000313" key="3">
    <source>
        <dbReference type="EMBL" id="MFC3756065.1"/>
    </source>
</evidence>
<keyword evidence="1" id="KW-0175">Coiled coil</keyword>
<protein>
    <submittedName>
        <fullName evidence="3">Helix-turn-helix transcriptional regulator</fullName>
    </submittedName>
</protein>
<sequence length="209" mass="23910">MRLKYKKNSKNGKCSGCYFRMGFSKLKIPRVCEQCSKPFEAKTVMTRFCSLSCNNKALKEKKKLEKEKVEKDTLLQKYKNKIAEVQNREFISVAEATVMFGLSKDTVHRCIKRGIITGINLGSRLTRVKRSDLENLFSAVEIPEEKEVIIEKPNFEVGNCYTISEISSKFYADPGTVTNLIKRNKIPTKKVGSFVYVPKDLIDKIFDGK</sequence>
<feature type="domain" description="Helix-turn-helix" evidence="2">
    <location>
        <begin position="91"/>
        <end position="135"/>
    </location>
</feature>
<dbReference type="EMBL" id="JBHRYO010000002">
    <property type="protein sequence ID" value="MFC3756065.1"/>
    <property type="molecule type" value="Genomic_DNA"/>
</dbReference>
<comment type="caution">
    <text evidence="3">The sequence shown here is derived from an EMBL/GenBank/DDBJ whole genome shotgun (WGS) entry which is preliminary data.</text>
</comment>
<dbReference type="InterPro" id="IPR041657">
    <property type="entry name" value="HTH_17"/>
</dbReference>
<dbReference type="Proteomes" id="UP001595735">
    <property type="component" value="Unassembled WGS sequence"/>
</dbReference>
<reference evidence="4" key="1">
    <citation type="journal article" date="2019" name="Int. J. Syst. Evol. Microbiol.">
        <title>The Global Catalogue of Microorganisms (GCM) 10K type strain sequencing project: providing services to taxonomists for standard genome sequencing and annotation.</title>
        <authorList>
            <consortium name="The Broad Institute Genomics Platform"/>
            <consortium name="The Broad Institute Genome Sequencing Center for Infectious Disease"/>
            <person name="Wu L."/>
            <person name="Ma J."/>
        </authorList>
    </citation>
    <scope>NUCLEOTIDE SEQUENCE [LARGE SCALE GENOMIC DNA]</scope>
    <source>
        <strain evidence="4">CECT 7798</strain>
    </source>
</reference>
<dbReference type="Pfam" id="PF12728">
    <property type="entry name" value="HTH_17"/>
    <property type="match status" value="1"/>
</dbReference>
<dbReference type="RefSeq" id="WP_228425844.1">
    <property type="nucleotide sequence ID" value="NZ_JBHRYO010000002.1"/>
</dbReference>
<feature type="coiled-coil region" evidence="1">
    <location>
        <begin position="54"/>
        <end position="88"/>
    </location>
</feature>
<accession>A0ABV7XT99</accession>
<gene>
    <name evidence="3" type="ORF">ACFONJ_08825</name>
</gene>
<proteinExistence type="predicted"/>
<evidence type="ECO:0000313" key="4">
    <source>
        <dbReference type="Proteomes" id="UP001595735"/>
    </source>
</evidence>
<evidence type="ECO:0000256" key="1">
    <source>
        <dbReference type="SAM" id="Coils"/>
    </source>
</evidence>
<keyword evidence="4" id="KW-1185">Reference proteome</keyword>
<evidence type="ECO:0000259" key="2">
    <source>
        <dbReference type="Pfam" id="PF12728"/>
    </source>
</evidence>